<gene>
    <name evidence="1" type="ORF">H0I39_12435</name>
</gene>
<proteinExistence type="predicted"/>
<name>A0A853IP23_9BURK</name>
<protein>
    <submittedName>
        <fullName evidence="1">Uncharacterized protein</fullName>
    </submittedName>
</protein>
<accession>A0A853IP23</accession>
<dbReference type="EMBL" id="JACCKX010000001">
    <property type="protein sequence ID" value="NZA02363.1"/>
    <property type="molecule type" value="Genomic_DNA"/>
</dbReference>
<dbReference type="AlphaFoldDB" id="A0A853IP23"/>
<evidence type="ECO:0000313" key="1">
    <source>
        <dbReference type="EMBL" id="NZA02363.1"/>
    </source>
</evidence>
<dbReference type="RefSeq" id="WP_180550703.1">
    <property type="nucleotide sequence ID" value="NZ_JACCKX010000001.1"/>
</dbReference>
<reference evidence="1 2" key="1">
    <citation type="submission" date="2020-07" db="EMBL/GenBank/DDBJ databases">
        <authorList>
            <person name="Maaloum M."/>
        </authorList>
    </citation>
    <scope>NUCLEOTIDE SEQUENCE [LARGE SCALE GENOMIC DNA]</scope>
    <source>
        <strain evidence="1 2">GCS-AN-3</strain>
    </source>
</reference>
<sequence length="76" mass="8479">MSRADSSIASISFIFGVREDFSNLQWLHTKCHSKRPGLIAAPQAAHWVMVDVVILGLIEQELLCCRRDAKGAIVRD</sequence>
<organism evidence="1 2">
    <name type="scientific">Ottowia beijingensis</name>
    <dbReference type="NCBI Taxonomy" id="1207057"/>
    <lineage>
        <taxon>Bacteria</taxon>
        <taxon>Pseudomonadati</taxon>
        <taxon>Pseudomonadota</taxon>
        <taxon>Betaproteobacteria</taxon>
        <taxon>Burkholderiales</taxon>
        <taxon>Comamonadaceae</taxon>
        <taxon>Ottowia</taxon>
    </lineage>
</organism>
<dbReference type="Proteomes" id="UP000589716">
    <property type="component" value="Unassembled WGS sequence"/>
</dbReference>
<keyword evidence="2" id="KW-1185">Reference proteome</keyword>
<comment type="caution">
    <text evidence="1">The sequence shown here is derived from an EMBL/GenBank/DDBJ whole genome shotgun (WGS) entry which is preliminary data.</text>
</comment>
<evidence type="ECO:0000313" key="2">
    <source>
        <dbReference type="Proteomes" id="UP000589716"/>
    </source>
</evidence>